<dbReference type="AlphaFoldDB" id="A0A6A6ZSL2"/>
<proteinExistence type="predicted"/>
<reference evidence="2" key="1">
    <citation type="journal article" date="2020" name="Stud. Mycol.">
        <title>101 Dothideomycetes genomes: a test case for predicting lifestyles and emergence of pathogens.</title>
        <authorList>
            <person name="Haridas S."/>
            <person name="Albert R."/>
            <person name="Binder M."/>
            <person name="Bloem J."/>
            <person name="Labutti K."/>
            <person name="Salamov A."/>
            <person name="Andreopoulos B."/>
            <person name="Baker S."/>
            <person name="Barry K."/>
            <person name="Bills G."/>
            <person name="Bluhm B."/>
            <person name="Cannon C."/>
            <person name="Castanera R."/>
            <person name="Culley D."/>
            <person name="Daum C."/>
            <person name="Ezra D."/>
            <person name="Gonzalez J."/>
            <person name="Henrissat B."/>
            <person name="Kuo A."/>
            <person name="Liang C."/>
            <person name="Lipzen A."/>
            <person name="Lutzoni F."/>
            <person name="Magnuson J."/>
            <person name="Mondo S."/>
            <person name="Nolan M."/>
            <person name="Ohm R."/>
            <person name="Pangilinan J."/>
            <person name="Park H.-J."/>
            <person name="Ramirez L."/>
            <person name="Alfaro M."/>
            <person name="Sun H."/>
            <person name="Tritt A."/>
            <person name="Yoshinaga Y."/>
            <person name="Zwiers L.-H."/>
            <person name="Turgeon B."/>
            <person name="Goodwin S."/>
            <person name="Spatafora J."/>
            <person name="Crous P."/>
            <person name="Grigoriev I."/>
        </authorList>
    </citation>
    <scope>NUCLEOTIDE SEQUENCE</scope>
    <source>
        <strain evidence="2">CBS 113818</strain>
    </source>
</reference>
<dbReference type="Proteomes" id="UP000799424">
    <property type="component" value="Unassembled WGS sequence"/>
</dbReference>
<dbReference type="InterPro" id="IPR045518">
    <property type="entry name" value="2EXR"/>
</dbReference>
<keyword evidence="3" id="KW-1185">Reference proteome</keyword>
<feature type="domain" description="2EXR" evidence="1">
    <location>
        <begin position="5"/>
        <end position="77"/>
    </location>
</feature>
<gene>
    <name evidence="2" type="ORF">CC86DRAFT_248540</name>
</gene>
<evidence type="ECO:0000313" key="2">
    <source>
        <dbReference type="EMBL" id="KAF2824062.1"/>
    </source>
</evidence>
<organism evidence="2 3">
    <name type="scientific">Ophiobolus disseminans</name>
    <dbReference type="NCBI Taxonomy" id="1469910"/>
    <lineage>
        <taxon>Eukaryota</taxon>
        <taxon>Fungi</taxon>
        <taxon>Dikarya</taxon>
        <taxon>Ascomycota</taxon>
        <taxon>Pezizomycotina</taxon>
        <taxon>Dothideomycetes</taxon>
        <taxon>Pleosporomycetidae</taxon>
        <taxon>Pleosporales</taxon>
        <taxon>Pleosporineae</taxon>
        <taxon>Phaeosphaeriaceae</taxon>
        <taxon>Ophiobolus</taxon>
    </lineage>
</organism>
<dbReference type="Pfam" id="PF20150">
    <property type="entry name" value="2EXR"/>
    <property type="match status" value="1"/>
</dbReference>
<evidence type="ECO:0000259" key="1">
    <source>
        <dbReference type="Pfam" id="PF20150"/>
    </source>
</evidence>
<evidence type="ECO:0000313" key="3">
    <source>
        <dbReference type="Proteomes" id="UP000799424"/>
    </source>
</evidence>
<sequence>LEPFRFLDLPPELRCMVYEELEIATRRHVLSDVDVREASSWEPPQAVDLAMTLVRKSIPVAILRTCRIINEEATPLLARKLRHLEKMPLCFQLSYGAAALITGEYPFLECL</sequence>
<dbReference type="EMBL" id="MU006231">
    <property type="protein sequence ID" value="KAF2824062.1"/>
    <property type="molecule type" value="Genomic_DNA"/>
</dbReference>
<name>A0A6A6ZSL2_9PLEO</name>
<accession>A0A6A6ZSL2</accession>
<protein>
    <recommendedName>
        <fullName evidence="1">2EXR domain-containing protein</fullName>
    </recommendedName>
</protein>
<feature type="non-terminal residue" evidence="2">
    <location>
        <position position="1"/>
    </location>
</feature>
<feature type="non-terminal residue" evidence="2">
    <location>
        <position position="111"/>
    </location>
</feature>
<dbReference type="OrthoDB" id="5314997at2759"/>